<dbReference type="Proteomes" id="UP000002748">
    <property type="component" value="Unassembled WGS sequence"/>
</dbReference>
<dbReference type="OrthoDB" id="3335358at2759"/>
<dbReference type="HOGENOM" id="CLU_129452_2_1_1"/>
<name>J6F0M4_TRIAS</name>
<reference evidence="1 2" key="1">
    <citation type="journal article" date="2012" name="Eukaryot. Cell">
        <title>Draft genome sequence of CBS 2479, the standard type strain of Trichosporon asahii.</title>
        <authorList>
            <person name="Yang R.Y."/>
            <person name="Li H.T."/>
            <person name="Zhu H."/>
            <person name="Zhou G.P."/>
            <person name="Wang M."/>
            <person name="Wang L."/>
        </authorList>
    </citation>
    <scope>NUCLEOTIDE SEQUENCE [LARGE SCALE GENOMIC DNA]</scope>
    <source>
        <strain evidence="2">ATCC 90039 / CBS 2479 / JCM 2466 / KCTC 7840 / NCYC 2677 / UAMH 7654</strain>
    </source>
</reference>
<dbReference type="VEuPathDB" id="FungiDB:A1Q1_02252"/>
<comment type="caution">
    <text evidence="1">The sequence shown here is derived from an EMBL/GenBank/DDBJ whole genome shotgun (WGS) entry which is preliminary data.</text>
</comment>
<dbReference type="EMBL" id="ALBS01000193">
    <property type="protein sequence ID" value="EJT48707.1"/>
    <property type="molecule type" value="Genomic_DNA"/>
</dbReference>
<gene>
    <name evidence="1" type="ORF">A1Q1_02252</name>
</gene>
<evidence type="ECO:0008006" key="3">
    <source>
        <dbReference type="Google" id="ProtNLM"/>
    </source>
</evidence>
<dbReference type="InterPro" id="IPR009297">
    <property type="entry name" value="DUF952"/>
</dbReference>
<evidence type="ECO:0000313" key="1">
    <source>
        <dbReference type="EMBL" id="EJT48707.1"/>
    </source>
</evidence>
<dbReference type="KEGG" id="tasa:A1Q1_02252"/>
<dbReference type="SUPFAM" id="SSF56399">
    <property type="entry name" value="ADP-ribosylation"/>
    <property type="match status" value="1"/>
</dbReference>
<dbReference type="GeneID" id="25985766"/>
<proteinExistence type="predicted"/>
<evidence type="ECO:0000313" key="2">
    <source>
        <dbReference type="Proteomes" id="UP000002748"/>
    </source>
</evidence>
<dbReference type="Gene3D" id="3.20.170.20">
    <property type="entry name" value="Protein of unknown function DUF952"/>
    <property type="match status" value="1"/>
</dbReference>
<organism evidence="1 2">
    <name type="scientific">Trichosporon asahii var. asahii (strain ATCC 90039 / CBS 2479 / JCM 2466 / KCTC 7840 / NBRC 103889/ NCYC 2677 / UAMH 7654)</name>
    <name type="common">Yeast</name>
    <dbReference type="NCBI Taxonomy" id="1186058"/>
    <lineage>
        <taxon>Eukaryota</taxon>
        <taxon>Fungi</taxon>
        <taxon>Dikarya</taxon>
        <taxon>Basidiomycota</taxon>
        <taxon>Agaricomycotina</taxon>
        <taxon>Tremellomycetes</taxon>
        <taxon>Trichosporonales</taxon>
        <taxon>Trichosporonaceae</taxon>
        <taxon>Trichosporon</taxon>
    </lineage>
</organism>
<dbReference type="RefSeq" id="XP_014180672.1">
    <property type="nucleotide sequence ID" value="XM_014325197.1"/>
</dbReference>
<dbReference type="AlphaFoldDB" id="J6F0M4"/>
<dbReference type="Pfam" id="PF06108">
    <property type="entry name" value="DUF952"/>
    <property type="match status" value="1"/>
</dbReference>
<protein>
    <recommendedName>
        <fullName evidence="3">DUF952 domain-containing protein</fullName>
    </recommendedName>
</protein>
<sequence length="142" mass="16205">MSQSPEYVYKVFPSASVDSRIEGKANRGHRFYFPQPIPASHEFFLCENDLQDGFVHMSTAEQVPGVLNRYFGDVPSVSILRIDYGRLSAFKRVTWDQASNGEKYPHLHGFLEGESVDSFKEIEKGQNPTWDASLKTISDWLK</sequence>
<accession>J6F0M4</accession>
<dbReference type="PANTHER" id="PTHR34129">
    <property type="entry name" value="BLR1139 PROTEIN"/>
    <property type="match status" value="1"/>
</dbReference>
<dbReference type="PANTHER" id="PTHR34129:SF1">
    <property type="entry name" value="DUF952 DOMAIN-CONTAINING PROTEIN"/>
    <property type="match status" value="1"/>
</dbReference>